<dbReference type="PROSITE" id="PS50931">
    <property type="entry name" value="HTH_LYSR"/>
    <property type="match status" value="1"/>
</dbReference>
<dbReference type="InterPro" id="IPR036390">
    <property type="entry name" value="WH_DNA-bd_sf"/>
</dbReference>
<dbReference type="Proteomes" id="UP000315995">
    <property type="component" value="Chromosome"/>
</dbReference>
<accession>A0A5B8YE76</accession>
<evidence type="ECO:0000259" key="5">
    <source>
        <dbReference type="PROSITE" id="PS50931"/>
    </source>
</evidence>
<feature type="domain" description="HTH lysR-type" evidence="5">
    <location>
        <begin position="3"/>
        <end position="60"/>
    </location>
</feature>
<dbReference type="Pfam" id="PF03466">
    <property type="entry name" value="LysR_substrate"/>
    <property type="match status" value="1"/>
</dbReference>
<dbReference type="RefSeq" id="WP_141200086.1">
    <property type="nucleotide sequence ID" value="NZ_CP041186.1"/>
</dbReference>
<dbReference type="Gene3D" id="3.40.190.290">
    <property type="match status" value="1"/>
</dbReference>
<evidence type="ECO:0000313" key="6">
    <source>
        <dbReference type="EMBL" id="QDG53632.1"/>
    </source>
</evidence>
<keyword evidence="4" id="KW-0804">Transcription</keyword>
<gene>
    <name evidence="6" type="ORF">FIV42_23665</name>
</gene>
<sequence length="301" mass="33511">MKLDLDALEALDAVIEAGSFAAAAERLHKAQSAVSYAIRKLEERLGVELFDRSGHRAELTEAGRTVLEEGRHLLASARRLETVAQQLAHGWEARLEVIIDGILPMSPIMGVLKTLADEEVPTHIQVKMEYLGGVQYRFLRDRADMMVVKDFEPEENLTAHPLAQVTVVLVAGAQHPLGQIPAGEELELPELQQHVELTIQDSSARGSQDEHMFGGSRTFYLSGFHNKKEALLRGLGYGWLPLYMCAEELAAGTLVEVPYVSGSRYEFTPMLVHRSDRPLGRAGKLFAERVREEFASGEWRN</sequence>
<dbReference type="EMBL" id="CP041186">
    <property type="protein sequence ID" value="QDG53632.1"/>
    <property type="molecule type" value="Genomic_DNA"/>
</dbReference>
<dbReference type="SUPFAM" id="SSF46785">
    <property type="entry name" value="Winged helix' DNA-binding domain"/>
    <property type="match status" value="1"/>
</dbReference>
<dbReference type="SUPFAM" id="SSF53850">
    <property type="entry name" value="Periplasmic binding protein-like II"/>
    <property type="match status" value="1"/>
</dbReference>
<dbReference type="OrthoDB" id="196624at2"/>
<keyword evidence="3" id="KW-0238">DNA-binding</keyword>
<dbReference type="InterPro" id="IPR000847">
    <property type="entry name" value="LysR_HTH_N"/>
</dbReference>
<reference evidence="6 7" key="1">
    <citation type="submission" date="2019-06" db="EMBL/GenBank/DDBJ databases">
        <title>Persicimonas caeni gen. nov., sp. nov., a predatory bacterium isolated from solar saltern.</title>
        <authorList>
            <person name="Wang S."/>
        </authorList>
    </citation>
    <scope>NUCLEOTIDE SEQUENCE [LARGE SCALE GENOMIC DNA]</scope>
    <source>
        <strain evidence="6 7">YN101</strain>
    </source>
</reference>
<dbReference type="InterPro" id="IPR036388">
    <property type="entry name" value="WH-like_DNA-bd_sf"/>
</dbReference>
<comment type="similarity">
    <text evidence="1">Belongs to the LysR transcriptional regulatory family.</text>
</comment>
<name>A0A4Y6PZA6_PERCE</name>
<dbReference type="PANTHER" id="PTHR30126:SF4">
    <property type="entry name" value="LYSR FAMILY TRANSCRIPTIONAL REGULATOR"/>
    <property type="match status" value="1"/>
</dbReference>
<dbReference type="FunFam" id="1.10.10.10:FF:000001">
    <property type="entry name" value="LysR family transcriptional regulator"/>
    <property type="match status" value="1"/>
</dbReference>
<dbReference type="PANTHER" id="PTHR30126">
    <property type="entry name" value="HTH-TYPE TRANSCRIPTIONAL REGULATOR"/>
    <property type="match status" value="1"/>
</dbReference>
<dbReference type="AlphaFoldDB" id="A0A4Y6PZA6"/>
<evidence type="ECO:0000256" key="4">
    <source>
        <dbReference type="ARBA" id="ARBA00023163"/>
    </source>
</evidence>
<organism evidence="6 7">
    <name type="scientific">Persicimonas caeni</name>
    <dbReference type="NCBI Taxonomy" id="2292766"/>
    <lineage>
        <taxon>Bacteria</taxon>
        <taxon>Deltaproteobacteria</taxon>
        <taxon>Bradymonadales</taxon>
        <taxon>Bradymonadaceae</taxon>
        <taxon>Persicimonas</taxon>
    </lineage>
</organism>
<dbReference type="InterPro" id="IPR005119">
    <property type="entry name" value="LysR_subst-bd"/>
</dbReference>
<evidence type="ECO:0000256" key="1">
    <source>
        <dbReference type="ARBA" id="ARBA00009437"/>
    </source>
</evidence>
<keyword evidence="7" id="KW-1185">Reference proteome</keyword>
<keyword evidence="2" id="KW-0805">Transcription regulation</keyword>
<evidence type="ECO:0000256" key="2">
    <source>
        <dbReference type="ARBA" id="ARBA00023015"/>
    </source>
</evidence>
<dbReference type="Pfam" id="PF00126">
    <property type="entry name" value="HTH_1"/>
    <property type="match status" value="1"/>
</dbReference>
<accession>A0A4Y6PZA6</accession>
<proteinExistence type="inferred from homology"/>
<dbReference type="GO" id="GO:0000976">
    <property type="term" value="F:transcription cis-regulatory region binding"/>
    <property type="evidence" value="ECO:0007669"/>
    <property type="project" value="TreeGrafter"/>
</dbReference>
<evidence type="ECO:0000256" key="3">
    <source>
        <dbReference type="ARBA" id="ARBA00023125"/>
    </source>
</evidence>
<dbReference type="Gene3D" id="1.10.10.10">
    <property type="entry name" value="Winged helix-like DNA-binding domain superfamily/Winged helix DNA-binding domain"/>
    <property type="match status" value="1"/>
</dbReference>
<dbReference type="GO" id="GO:0003700">
    <property type="term" value="F:DNA-binding transcription factor activity"/>
    <property type="evidence" value="ECO:0007669"/>
    <property type="project" value="InterPro"/>
</dbReference>
<evidence type="ECO:0000313" key="7">
    <source>
        <dbReference type="Proteomes" id="UP000315995"/>
    </source>
</evidence>
<dbReference type="PRINTS" id="PR00039">
    <property type="entry name" value="HTHLYSR"/>
</dbReference>
<protein>
    <submittedName>
        <fullName evidence="6">LysR family transcriptional regulator</fullName>
    </submittedName>
</protein>